<dbReference type="PANTHER" id="PTHR30590:SF2">
    <property type="entry name" value="INNER MEMBRANE PROTEIN"/>
    <property type="match status" value="1"/>
</dbReference>
<feature type="transmembrane region" description="Helical" evidence="1">
    <location>
        <begin position="328"/>
        <end position="348"/>
    </location>
</feature>
<feature type="domain" description="DUF418" evidence="2">
    <location>
        <begin position="231"/>
        <end position="393"/>
    </location>
</feature>
<dbReference type="InterPro" id="IPR007349">
    <property type="entry name" value="DUF418"/>
</dbReference>
<feature type="transmembrane region" description="Helical" evidence="1">
    <location>
        <begin position="287"/>
        <end position="307"/>
    </location>
</feature>
<dbReference type="RefSeq" id="WP_220563659.1">
    <property type="nucleotide sequence ID" value="NZ_CP074133.1"/>
</dbReference>
<feature type="transmembrane region" description="Helical" evidence="1">
    <location>
        <begin position="150"/>
        <end position="174"/>
    </location>
</feature>
<feature type="transmembrane region" description="Helical" evidence="1">
    <location>
        <begin position="19"/>
        <end position="38"/>
    </location>
</feature>
<feature type="transmembrane region" description="Helical" evidence="1">
    <location>
        <begin position="58"/>
        <end position="84"/>
    </location>
</feature>
<reference evidence="3 4" key="1">
    <citation type="submission" date="2021-05" db="EMBL/GenBank/DDBJ databases">
        <title>Direct Submission.</title>
        <authorList>
            <person name="Li K."/>
            <person name="Gao J."/>
        </authorList>
    </citation>
    <scope>NUCLEOTIDE SEQUENCE [LARGE SCALE GENOMIC DNA]</scope>
    <source>
        <strain evidence="3 4">Mg02</strain>
    </source>
</reference>
<feature type="transmembrane region" description="Helical" evidence="1">
    <location>
        <begin position="127"/>
        <end position="143"/>
    </location>
</feature>
<keyword evidence="1" id="KW-0812">Transmembrane</keyword>
<sequence>MADHAPAPRSGGRAPAPDLARGVMLLPIALANVPWFLFGAVTSGVGAHRTGATGADALWQTVAIVAVDGRSYPLFAFLFGYGLWQLYARRQGRAPDGAPALRLLRSRHLWMIAFGAVHAALLWSGDVLGAYGLVGLVVTGLFLRRASGTLVAWAAGLACLLGLAAAAAVVAAAVTAHGPAPSPGAVPQLAGITPYAASVLPRLGMWAVVTVGQGLLGLVVPIAVLVAIVCARHRVLEEPGAHRPLLVRTAILGIAAGWAGAAPSALVHHGVWDLPEWAPVMLNGFTGLFAGLGYAALIALVAARVTASREPGPLVSALTATGRRSLSCYLFQSAVFAPVLCAWGLGLGGVLTQWQAALLAVATWLVSVALAAALERAGRHGPAERLLRTLARGRAPAAPAEPAGSAGPG</sequence>
<evidence type="ECO:0000259" key="2">
    <source>
        <dbReference type="Pfam" id="PF04235"/>
    </source>
</evidence>
<dbReference type="Pfam" id="PF04235">
    <property type="entry name" value="DUF418"/>
    <property type="match status" value="1"/>
</dbReference>
<dbReference type="PANTHER" id="PTHR30590">
    <property type="entry name" value="INNER MEMBRANE PROTEIN"/>
    <property type="match status" value="1"/>
</dbReference>
<dbReference type="InterPro" id="IPR052529">
    <property type="entry name" value="Bact_Transport_Assoc"/>
</dbReference>
<keyword evidence="1" id="KW-0472">Membrane</keyword>
<evidence type="ECO:0000313" key="3">
    <source>
        <dbReference type="EMBL" id="QUX22443.1"/>
    </source>
</evidence>
<organism evidence="3 4">
    <name type="scientific">Nocardiopsis changdeensis</name>
    <dbReference type="NCBI Taxonomy" id="2831969"/>
    <lineage>
        <taxon>Bacteria</taxon>
        <taxon>Bacillati</taxon>
        <taxon>Actinomycetota</taxon>
        <taxon>Actinomycetes</taxon>
        <taxon>Streptosporangiales</taxon>
        <taxon>Nocardiopsidaceae</taxon>
        <taxon>Nocardiopsis</taxon>
    </lineage>
</organism>
<name>A0ABX8BLL3_9ACTN</name>
<evidence type="ECO:0000256" key="1">
    <source>
        <dbReference type="SAM" id="Phobius"/>
    </source>
</evidence>
<proteinExistence type="predicted"/>
<dbReference type="Proteomes" id="UP000676079">
    <property type="component" value="Chromosome"/>
</dbReference>
<feature type="transmembrane region" description="Helical" evidence="1">
    <location>
        <begin position="354"/>
        <end position="374"/>
    </location>
</feature>
<dbReference type="EMBL" id="CP074133">
    <property type="protein sequence ID" value="QUX22443.1"/>
    <property type="molecule type" value="Genomic_DNA"/>
</dbReference>
<feature type="transmembrane region" description="Helical" evidence="1">
    <location>
        <begin position="245"/>
        <end position="267"/>
    </location>
</feature>
<keyword evidence="1" id="KW-1133">Transmembrane helix</keyword>
<evidence type="ECO:0000313" key="4">
    <source>
        <dbReference type="Proteomes" id="UP000676079"/>
    </source>
</evidence>
<keyword evidence="4" id="KW-1185">Reference proteome</keyword>
<feature type="transmembrane region" description="Helical" evidence="1">
    <location>
        <begin position="203"/>
        <end position="233"/>
    </location>
</feature>
<accession>A0ABX8BLL3</accession>
<protein>
    <submittedName>
        <fullName evidence="3">DUF418 domain-containing protein</fullName>
    </submittedName>
</protein>
<gene>
    <name evidence="3" type="ORF">KGD84_29680</name>
</gene>